<dbReference type="EMBL" id="JBHSNS010000003">
    <property type="protein sequence ID" value="MFC5729256.1"/>
    <property type="molecule type" value="Genomic_DNA"/>
</dbReference>
<dbReference type="RefSeq" id="WP_136435836.1">
    <property type="nucleotide sequence ID" value="NZ_JBHSNS010000003.1"/>
</dbReference>
<keyword evidence="4" id="KW-0274">FAD</keyword>
<evidence type="ECO:0000313" key="7">
    <source>
        <dbReference type="EMBL" id="MFC5729256.1"/>
    </source>
</evidence>
<keyword evidence="8" id="KW-1185">Reference proteome</keyword>
<proteinExistence type="inferred from homology"/>
<evidence type="ECO:0000256" key="2">
    <source>
        <dbReference type="ARBA" id="ARBA00010139"/>
    </source>
</evidence>
<dbReference type="Pfam" id="PF00743">
    <property type="entry name" value="FMO-like"/>
    <property type="match status" value="1"/>
</dbReference>
<evidence type="ECO:0000256" key="3">
    <source>
        <dbReference type="ARBA" id="ARBA00022630"/>
    </source>
</evidence>
<accession>A0ABW0ZI95</accession>
<dbReference type="EC" id="1.14.13.-" evidence="7"/>
<protein>
    <submittedName>
        <fullName evidence="7">Flavin-containing monooxygenase</fullName>
        <ecNumber evidence="7">1.14.13.-</ecNumber>
    </submittedName>
</protein>
<dbReference type="GO" id="GO:0004497">
    <property type="term" value="F:monooxygenase activity"/>
    <property type="evidence" value="ECO:0007669"/>
    <property type="project" value="UniProtKB-KW"/>
</dbReference>
<comment type="caution">
    <text evidence="7">The sequence shown here is derived from an EMBL/GenBank/DDBJ whole genome shotgun (WGS) entry which is preliminary data.</text>
</comment>
<gene>
    <name evidence="7" type="ORF">ACFPQB_10025</name>
</gene>
<dbReference type="Proteomes" id="UP001596072">
    <property type="component" value="Unassembled WGS sequence"/>
</dbReference>
<dbReference type="Pfam" id="PF13450">
    <property type="entry name" value="NAD_binding_8"/>
    <property type="match status" value="1"/>
</dbReference>
<organism evidence="7 8">
    <name type="scientific">Nocardioides vastitatis</name>
    <dbReference type="NCBI Taxonomy" id="2568655"/>
    <lineage>
        <taxon>Bacteria</taxon>
        <taxon>Bacillati</taxon>
        <taxon>Actinomycetota</taxon>
        <taxon>Actinomycetes</taxon>
        <taxon>Propionibacteriales</taxon>
        <taxon>Nocardioidaceae</taxon>
        <taxon>Nocardioides</taxon>
    </lineage>
</organism>
<dbReference type="PANTHER" id="PTHR43872">
    <property type="entry name" value="MONOOXYGENASE, PUTATIVE (AFU_ORTHOLOGUE AFUA_8G02570)-RELATED"/>
    <property type="match status" value="1"/>
</dbReference>
<comment type="similarity">
    <text evidence="2">Belongs to the FAD-binding monooxygenase family.</text>
</comment>
<dbReference type="SUPFAM" id="SSF51905">
    <property type="entry name" value="FAD/NAD(P)-binding domain"/>
    <property type="match status" value="1"/>
</dbReference>
<dbReference type="PANTHER" id="PTHR43872:SF1">
    <property type="entry name" value="MONOOXYGENASE, PUTATIVE (AFU_ORTHOLOGUE AFUA_8G02570)-RELATED"/>
    <property type="match status" value="1"/>
</dbReference>
<keyword evidence="6 7" id="KW-0503">Monooxygenase</keyword>
<dbReference type="InterPro" id="IPR036188">
    <property type="entry name" value="FAD/NAD-bd_sf"/>
</dbReference>
<evidence type="ECO:0000256" key="5">
    <source>
        <dbReference type="ARBA" id="ARBA00023002"/>
    </source>
</evidence>
<name>A0ABW0ZI95_9ACTN</name>
<evidence type="ECO:0000256" key="6">
    <source>
        <dbReference type="ARBA" id="ARBA00023033"/>
    </source>
</evidence>
<evidence type="ECO:0000313" key="8">
    <source>
        <dbReference type="Proteomes" id="UP001596072"/>
    </source>
</evidence>
<dbReference type="InterPro" id="IPR020946">
    <property type="entry name" value="Flavin_mOase-like"/>
</dbReference>
<keyword evidence="3" id="KW-0285">Flavoprotein</keyword>
<evidence type="ECO:0000256" key="4">
    <source>
        <dbReference type="ARBA" id="ARBA00022827"/>
    </source>
</evidence>
<evidence type="ECO:0000256" key="1">
    <source>
        <dbReference type="ARBA" id="ARBA00001974"/>
    </source>
</evidence>
<reference evidence="8" key="1">
    <citation type="journal article" date="2019" name="Int. J. Syst. Evol. Microbiol.">
        <title>The Global Catalogue of Microorganisms (GCM) 10K type strain sequencing project: providing services to taxonomists for standard genome sequencing and annotation.</title>
        <authorList>
            <consortium name="The Broad Institute Genomics Platform"/>
            <consortium name="The Broad Institute Genome Sequencing Center for Infectious Disease"/>
            <person name="Wu L."/>
            <person name="Ma J."/>
        </authorList>
    </citation>
    <scope>NUCLEOTIDE SEQUENCE [LARGE SCALE GENOMIC DNA]</scope>
    <source>
        <strain evidence="8">YIM 94188</strain>
    </source>
</reference>
<dbReference type="Gene3D" id="3.50.50.60">
    <property type="entry name" value="FAD/NAD(P)-binding domain"/>
    <property type="match status" value="3"/>
</dbReference>
<dbReference type="InterPro" id="IPR051820">
    <property type="entry name" value="FAD-binding_MO"/>
</dbReference>
<sequence>MTEQVSSGSPEHVDVLVIGAGLSGVGAAAQLRDRHPGRSVAVLEARDDLGGTWDLFRYPGIRSDSDMFTFGYKWRPWRSDVALADGALIKSYIETVAEEYGVTGLIRYRHRVLRATWDSTDARWTVSVAVGDPADDAAVQTFTMTASFLWSCAGYYRYDEGFQPAWPGMDEFGGQIVHPQHWPEDLDYRGRRVIVVGSGATAVTLVPAMATGDGAAEHVTMLQRTPTYVLSRPGRDPLARLLGRLPDKMSYPVVRWSNILQAIVSFQLSRRWPDRARAFIRKNAKRMLHEDFDVDTHFDPPYNPWEQRLCFVPDGDLFNVIAAGRADVVTGTIETFTPTGVRLTSGEELEADLVVSATGFQLLLPFGGVEIEVDGEQVELKDLMAYKALMLSGMPNFAFTIGYTNASWTLKADLVIDYVCRLLDHMDEHGYRIAVPEPDPSVGRLPLMDLSSGYIQRSAHLLPAQGDRPPWKLDQNYMVDRKVIQRSPIDDGVLRFK</sequence>
<comment type="cofactor">
    <cofactor evidence="1">
        <name>FAD</name>
        <dbReference type="ChEBI" id="CHEBI:57692"/>
    </cofactor>
</comment>
<keyword evidence="5 7" id="KW-0560">Oxidoreductase</keyword>